<keyword evidence="10 14" id="KW-0067">ATP-binding</keyword>
<name>A0ABR9ZMT8_9FIRM</name>
<dbReference type="NCBIfam" id="NF004162">
    <property type="entry name" value="PRK05627.1-5"/>
    <property type="match status" value="1"/>
</dbReference>
<comment type="catalytic activity">
    <reaction evidence="12 14">
        <text>riboflavin + ATP = FMN + ADP + H(+)</text>
        <dbReference type="Rhea" id="RHEA:14357"/>
        <dbReference type="ChEBI" id="CHEBI:15378"/>
        <dbReference type="ChEBI" id="CHEBI:30616"/>
        <dbReference type="ChEBI" id="CHEBI:57986"/>
        <dbReference type="ChEBI" id="CHEBI:58210"/>
        <dbReference type="ChEBI" id="CHEBI:456216"/>
        <dbReference type="EC" id="2.7.1.26"/>
    </reaction>
</comment>
<evidence type="ECO:0000256" key="6">
    <source>
        <dbReference type="ARBA" id="ARBA00022695"/>
    </source>
</evidence>
<keyword evidence="17" id="KW-1185">Reference proteome</keyword>
<dbReference type="Pfam" id="PF06574">
    <property type="entry name" value="FAD_syn"/>
    <property type="match status" value="1"/>
</dbReference>
<dbReference type="InterPro" id="IPR015865">
    <property type="entry name" value="Riboflavin_kinase_bac/euk"/>
</dbReference>
<dbReference type="SUPFAM" id="SSF82114">
    <property type="entry name" value="Riboflavin kinase-like"/>
    <property type="match status" value="1"/>
</dbReference>
<dbReference type="SUPFAM" id="SSF52374">
    <property type="entry name" value="Nucleotidylyl transferase"/>
    <property type="match status" value="1"/>
</dbReference>
<comment type="pathway">
    <text evidence="1 14">Cofactor biosynthesis; FAD biosynthesis; FAD from FMN: step 1/1.</text>
</comment>
<dbReference type="EC" id="2.7.1.26" evidence="14"/>
<dbReference type="InterPro" id="IPR023465">
    <property type="entry name" value="Riboflavin_kinase_dom_sf"/>
</dbReference>
<evidence type="ECO:0000256" key="2">
    <source>
        <dbReference type="ARBA" id="ARBA00005201"/>
    </source>
</evidence>
<dbReference type="Gene3D" id="2.40.30.30">
    <property type="entry name" value="Riboflavin kinase-like"/>
    <property type="match status" value="1"/>
</dbReference>
<evidence type="ECO:0000256" key="11">
    <source>
        <dbReference type="ARBA" id="ARBA00023268"/>
    </source>
</evidence>
<dbReference type="NCBIfam" id="TIGR00083">
    <property type="entry name" value="ribF"/>
    <property type="match status" value="1"/>
</dbReference>
<proteinExistence type="inferred from homology"/>
<dbReference type="InterPro" id="IPR015864">
    <property type="entry name" value="FAD_synthase"/>
</dbReference>
<evidence type="ECO:0000256" key="5">
    <source>
        <dbReference type="ARBA" id="ARBA00022679"/>
    </source>
</evidence>
<keyword evidence="9 14" id="KW-0274">FAD</keyword>
<dbReference type="PANTHER" id="PTHR22749">
    <property type="entry name" value="RIBOFLAVIN KINASE/FMN ADENYLYLTRANSFERASE"/>
    <property type="match status" value="1"/>
</dbReference>
<comment type="catalytic activity">
    <reaction evidence="13 14">
        <text>FMN + ATP + H(+) = FAD + diphosphate</text>
        <dbReference type="Rhea" id="RHEA:17237"/>
        <dbReference type="ChEBI" id="CHEBI:15378"/>
        <dbReference type="ChEBI" id="CHEBI:30616"/>
        <dbReference type="ChEBI" id="CHEBI:33019"/>
        <dbReference type="ChEBI" id="CHEBI:57692"/>
        <dbReference type="ChEBI" id="CHEBI:58210"/>
        <dbReference type="EC" id="2.7.7.2"/>
    </reaction>
</comment>
<organism evidence="16 17">
    <name type="scientific">Fusibacter ferrireducens</name>
    <dbReference type="NCBI Taxonomy" id="2785058"/>
    <lineage>
        <taxon>Bacteria</taxon>
        <taxon>Bacillati</taxon>
        <taxon>Bacillota</taxon>
        <taxon>Clostridia</taxon>
        <taxon>Eubacteriales</taxon>
        <taxon>Eubacteriales Family XII. Incertae Sedis</taxon>
        <taxon>Fusibacter</taxon>
    </lineage>
</organism>
<keyword evidence="8 14" id="KW-0418">Kinase</keyword>
<dbReference type="RefSeq" id="WP_194700012.1">
    <property type="nucleotide sequence ID" value="NZ_JADKNH010000001.1"/>
</dbReference>
<dbReference type="EC" id="2.7.7.2" evidence="14"/>
<dbReference type="InterPro" id="IPR023468">
    <property type="entry name" value="Riboflavin_kinase"/>
</dbReference>
<evidence type="ECO:0000256" key="14">
    <source>
        <dbReference type="PIRNR" id="PIRNR004491"/>
    </source>
</evidence>
<keyword evidence="6 14" id="KW-0548">Nucleotidyltransferase</keyword>
<evidence type="ECO:0000313" key="17">
    <source>
        <dbReference type="Proteomes" id="UP000614200"/>
    </source>
</evidence>
<evidence type="ECO:0000256" key="13">
    <source>
        <dbReference type="ARBA" id="ARBA00049494"/>
    </source>
</evidence>
<dbReference type="Proteomes" id="UP000614200">
    <property type="component" value="Unassembled WGS sequence"/>
</dbReference>
<dbReference type="Pfam" id="PF01687">
    <property type="entry name" value="Flavokinase"/>
    <property type="match status" value="1"/>
</dbReference>
<evidence type="ECO:0000256" key="4">
    <source>
        <dbReference type="ARBA" id="ARBA00022643"/>
    </source>
</evidence>
<evidence type="ECO:0000256" key="8">
    <source>
        <dbReference type="ARBA" id="ARBA00022777"/>
    </source>
</evidence>
<dbReference type="Gene3D" id="3.40.50.620">
    <property type="entry name" value="HUPs"/>
    <property type="match status" value="1"/>
</dbReference>
<dbReference type="PIRSF" id="PIRSF004491">
    <property type="entry name" value="FAD_Synth"/>
    <property type="match status" value="1"/>
</dbReference>
<keyword evidence="7 14" id="KW-0547">Nucleotide-binding</keyword>
<dbReference type="GO" id="GO:0003919">
    <property type="term" value="F:FMN adenylyltransferase activity"/>
    <property type="evidence" value="ECO:0007669"/>
    <property type="project" value="UniProtKB-EC"/>
</dbReference>
<keyword evidence="5 14" id="KW-0808">Transferase</keyword>
<feature type="domain" description="Riboflavin kinase" evidence="15">
    <location>
        <begin position="183"/>
        <end position="307"/>
    </location>
</feature>
<evidence type="ECO:0000259" key="15">
    <source>
        <dbReference type="SMART" id="SM00904"/>
    </source>
</evidence>
<evidence type="ECO:0000256" key="12">
    <source>
        <dbReference type="ARBA" id="ARBA00047880"/>
    </source>
</evidence>
<evidence type="ECO:0000256" key="3">
    <source>
        <dbReference type="ARBA" id="ARBA00022630"/>
    </source>
</evidence>
<dbReference type="NCBIfam" id="NF004160">
    <property type="entry name" value="PRK05627.1-3"/>
    <property type="match status" value="1"/>
</dbReference>
<gene>
    <name evidence="16" type="ORF">ISU02_01520</name>
</gene>
<accession>A0ABR9ZMT8</accession>
<dbReference type="InterPro" id="IPR002606">
    <property type="entry name" value="Riboflavin_kinase_bac"/>
</dbReference>
<dbReference type="SMART" id="SM00904">
    <property type="entry name" value="Flavokinase"/>
    <property type="match status" value="1"/>
</dbReference>
<keyword evidence="11" id="KW-0511">Multifunctional enzyme</keyword>
<evidence type="ECO:0000256" key="1">
    <source>
        <dbReference type="ARBA" id="ARBA00004726"/>
    </source>
</evidence>
<dbReference type="CDD" id="cd02064">
    <property type="entry name" value="FAD_synthetase_N"/>
    <property type="match status" value="1"/>
</dbReference>
<dbReference type="InterPro" id="IPR014729">
    <property type="entry name" value="Rossmann-like_a/b/a_fold"/>
</dbReference>
<keyword evidence="3 14" id="KW-0285">Flavoprotein</keyword>
<reference evidence="16 17" key="1">
    <citation type="submission" date="2020-11" db="EMBL/GenBank/DDBJ databases">
        <title>Fusibacter basophilias sp. nov.</title>
        <authorList>
            <person name="Qiu D."/>
        </authorList>
    </citation>
    <scope>NUCLEOTIDE SEQUENCE [LARGE SCALE GENOMIC DNA]</scope>
    <source>
        <strain evidence="16 17">Q10-2</strain>
    </source>
</reference>
<dbReference type="GO" id="GO:0008531">
    <property type="term" value="F:riboflavin kinase activity"/>
    <property type="evidence" value="ECO:0007669"/>
    <property type="project" value="UniProtKB-EC"/>
</dbReference>
<comment type="similarity">
    <text evidence="14">Belongs to the ribF family.</text>
</comment>
<sequence>MKIYFELEEIDVQGQATSVALGTFDGLHIGHMEVLSEMKKTAESKGLKTFVYTFSNHPREVLTPNNVPPKIMDVDEKTQIFTRFGLDYLSLIKFDEEQLKIEPEDFIKDVLIGKLNMKHLTVGYDYRFGRKARGDVNMLMAFSETYGYTYEIVKPIMKNEIRISSTLIRELLLDGKIVEANFYLGRKHFVKGTVVEGKKLGKTIGVPTANLRIKENISTIKSGVYITETVHKGTTYKSVTNVGYNPTFNQIGLNMETYIFDFDQILYGEQIEVHFIKRLRDEMKFESVDELIVKMQSDLKKARDYFATHLPK</sequence>
<evidence type="ECO:0000256" key="9">
    <source>
        <dbReference type="ARBA" id="ARBA00022827"/>
    </source>
</evidence>
<dbReference type="PANTHER" id="PTHR22749:SF6">
    <property type="entry name" value="RIBOFLAVIN KINASE"/>
    <property type="match status" value="1"/>
</dbReference>
<comment type="caution">
    <text evidence="16">The sequence shown here is derived from an EMBL/GenBank/DDBJ whole genome shotgun (WGS) entry which is preliminary data.</text>
</comment>
<keyword evidence="4 14" id="KW-0288">FMN</keyword>
<evidence type="ECO:0000256" key="7">
    <source>
        <dbReference type="ARBA" id="ARBA00022741"/>
    </source>
</evidence>
<protein>
    <recommendedName>
        <fullName evidence="14">Riboflavin biosynthesis protein</fullName>
    </recommendedName>
    <domain>
        <recommendedName>
            <fullName evidence="14">Riboflavin kinase</fullName>
            <ecNumber evidence="14">2.7.1.26</ecNumber>
        </recommendedName>
        <alternativeName>
            <fullName evidence="14">Flavokinase</fullName>
        </alternativeName>
    </domain>
    <domain>
        <recommendedName>
            <fullName evidence="14">FMN adenylyltransferase</fullName>
            <ecNumber evidence="14">2.7.7.2</ecNumber>
        </recommendedName>
        <alternativeName>
            <fullName evidence="14">FAD pyrophosphorylase</fullName>
        </alternativeName>
        <alternativeName>
            <fullName evidence="14">FAD synthase</fullName>
        </alternativeName>
    </domain>
</protein>
<evidence type="ECO:0000313" key="16">
    <source>
        <dbReference type="EMBL" id="MBF4691775.1"/>
    </source>
</evidence>
<evidence type="ECO:0000256" key="10">
    <source>
        <dbReference type="ARBA" id="ARBA00022840"/>
    </source>
</evidence>
<dbReference type="EMBL" id="JADKNH010000001">
    <property type="protein sequence ID" value="MBF4691775.1"/>
    <property type="molecule type" value="Genomic_DNA"/>
</dbReference>
<comment type="pathway">
    <text evidence="2 14">Cofactor biosynthesis; FMN biosynthesis; FMN from riboflavin (ATP route): step 1/1.</text>
</comment>